<dbReference type="EMBL" id="AHMI02000043">
    <property type="protein sequence ID" value="EMY16155.1"/>
    <property type="molecule type" value="Genomic_DNA"/>
</dbReference>
<evidence type="ECO:0000313" key="2">
    <source>
        <dbReference type="Proteomes" id="UP000012249"/>
    </source>
</evidence>
<dbReference type="Proteomes" id="UP000012249">
    <property type="component" value="Unassembled WGS sequence"/>
</dbReference>
<organism evidence="1 2">
    <name type="scientific">Leptospira weilii str. Ecochallenge</name>
    <dbReference type="NCBI Taxonomy" id="1049986"/>
    <lineage>
        <taxon>Bacteria</taxon>
        <taxon>Pseudomonadati</taxon>
        <taxon>Spirochaetota</taxon>
        <taxon>Spirochaetia</taxon>
        <taxon>Leptospirales</taxon>
        <taxon>Leptospiraceae</taxon>
        <taxon>Leptospira</taxon>
    </lineage>
</organism>
<evidence type="ECO:0000313" key="1">
    <source>
        <dbReference type="EMBL" id="EMY16155.1"/>
    </source>
</evidence>
<name>N1UJF1_9LEPT</name>
<sequence length="37" mass="4413">MNDRDKTPPELLVLYVDSSDGQKFRIPLKKKKMEFMN</sequence>
<dbReference type="AlphaFoldDB" id="N1UJF1"/>
<gene>
    <name evidence="1" type="ORF">LEP1GSC043_4199</name>
</gene>
<comment type="caution">
    <text evidence="1">The sequence shown here is derived from an EMBL/GenBank/DDBJ whole genome shotgun (WGS) entry which is preliminary data.</text>
</comment>
<accession>N1UJF1</accession>
<proteinExistence type="predicted"/>
<protein>
    <submittedName>
        <fullName evidence="1">Uncharacterized protein</fullName>
    </submittedName>
</protein>
<reference evidence="1 2" key="1">
    <citation type="submission" date="2013-02" db="EMBL/GenBank/DDBJ databases">
        <authorList>
            <person name="Harkins D.M."/>
            <person name="Durkin A.S."/>
            <person name="Brinkac L.M."/>
            <person name="Haft D.H."/>
            <person name="Selengut J.D."/>
            <person name="Sanka R."/>
            <person name="DePew J."/>
            <person name="Purushe J."/>
            <person name="Haake D.A."/>
            <person name="Matsunaga J."/>
            <person name="Vinetz J.M."/>
            <person name="Sutton G.G."/>
            <person name="Nierman W.C."/>
            <person name="Fouts D.E."/>
        </authorList>
    </citation>
    <scope>NUCLEOTIDE SEQUENCE [LARGE SCALE GENOMIC DNA]</scope>
    <source>
        <strain evidence="1 2">Ecochallenge</strain>
    </source>
</reference>